<accession>W9XU48</accession>
<dbReference type="HOGENOM" id="CLU_044876_5_0_1"/>
<dbReference type="SUPFAM" id="SSF51735">
    <property type="entry name" value="NAD(P)-binding Rossmann-fold domains"/>
    <property type="match status" value="1"/>
</dbReference>
<dbReference type="RefSeq" id="XP_007733072.1">
    <property type="nucleotide sequence ID" value="XM_007734882.1"/>
</dbReference>
<comment type="similarity">
    <text evidence="1">Belongs to the NmrA-type oxidoreductase family. Isoflavone reductase subfamily.</text>
</comment>
<keyword evidence="6" id="KW-1185">Reference proteome</keyword>
<dbReference type="eggNOG" id="ENOG502SJZF">
    <property type="taxonomic scope" value="Eukaryota"/>
</dbReference>
<evidence type="ECO:0000313" key="6">
    <source>
        <dbReference type="Proteomes" id="UP000019478"/>
    </source>
</evidence>
<dbReference type="InterPro" id="IPR036291">
    <property type="entry name" value="NAD(P)-bd_dom_sf"/>
</dbReference>
<dbReference type="PANTHER" id="PTHR47706:SF4">
    <property type="entry name" value="NMRA-LIKE DOMAIN-CONTAINING PROTEIN"/>
    <property type="match status" value="1"/>
</dbReference>
<evidence type="ECO:0000256" key="3">
    <source>
        <dbReference type="ARBA" id="ARBA00023002"/>
    </source>
</evidence>
<dbReference type="Proteomes" id="UP000019478">
    <property type="component" value="Unassembled WGS sequence"/>
</dbReference>
<keyword evidence="2" id="KW-0521">NADP</keyword>
<dbReference type="PANTHER" id="PTHR47706">
    <property type="entry name" value="NMRA-LIKE FAMILY PROTEIN"/>
    <property type="match status" value="1"/>
</dbReference>
<dbReference type="InterPro" id="IPR051609">
    <property type="entry name" value="NmrA/Isoflavone_reductase-like"/>
</dbReference>
<evidence type="ECO:0000256" key="1">
    <source>
        <dbReference type="ARBA" id="ARBA00005725"/>
    </source>
</evidence>
<dbReference type="GeneID" id="19168872"/>
<evidence type="ECO:0000313" key="5">
    <source>
        <dbReference type="EMBL" id="EXJ84087.1"/>
    </source>
</evidence>
<comment type="caution">
    <text evidence="5">The sequence shown here is derived from an EMBL/GenBank/DDBJ whole genome shotgun (WGS) entry which is preliminary data.</text>
</comment>
<dbReference type="InterPro" id="IPR008030">
    <property type="entry name" value="NmrA-like"/>
</dbReference>
<sequence>MTRVAIAGSGDVARYFTEELVRAGHEVVILMRSHKPQSTGPGTSQFVTDYSLESVSKAIVDCDVLISTILDYSMDLVDVHLTLIEACKKSPKCKRFIPSEYGADLERHPDQPAFYYANHEPVRKALRDQTEIEWTLVCVGWLMDYIVPSRNRYLKDIGGAFPIDLGSGTAEIPGPGDLPFNLTAARDVAKAIAALVSAPAQSWETLTFVSGDQTTWKDLVSVMQTRIPGLQVTHKSLDQLKEAARSAGDDWARLVAEYQIFSAGDAGSLNPEKVRRHREKYFGHIHFRTVPEVLQAAEENPQAIV</sequence>
<dbReference type="AlphaFoldDB" id="W9XU48"/>
<dbReference type="GO" id="GO:0016491">
    <property type="term" value="F:oxidoreductase activity"/>
    <property type="evidence" value="ECO:0007669"/>
    <property type="project" value="UniProtKB-KW"/>
</dbReference>
<dbReference type="Pfam" id="PF05368">
    <property type="entry name" value="NmrA"/>
    <property type="match status" value="1"/>
</dbReference>
<organism evidence="5 6">
    <name type="scientific">Capronia epimyces CBS 606.96</name>
    <dbReference type="NCBI Taxonomy" id="1182542"/>
    <lineage>
        <taxon>Eukaryota</taxon>
        <taxon>Fungi</taxon>
        <taxon>Dikarya</taxon>
        <taxon>Ascomycota</taxon>
        <taxon>Pezizomycotina</taxon>
        <taxon>Eurotiomycetes</taxon>
        <taxon>Chaetothyriomycetidae</taxon>
        <taxon>Chaetothyriales</taxon>
        <taxon>Herpotrichiellaceae</taxon>
        <taxon>Capronia</taxon>
    </lineage>
</organism>
<proteinExistence type="inferred from homology"/>
<dbReference type="OrthoDB" id="419598at2759"/>
<dbReference type="Gene3D" id="3.40.50.720">
    <property type="entry name" value="NAD(P)-binding Rossmann-like Domain"/>
    <property type="match status" value="1"/>
</dbReference>
<protein>
    <recommendedName>
        <fullName evidence="4">NmrA-like domain-containing protein</fullName>
    </recommendedName>
</protein>
<feature type="domain" description="NmrA-like" evidence="4">
    <location>
        <begin position="6"/>
        <end position="227"/>
    </location>
</feature>
<dbReference type="Gene3D" id="3.90.25.10">
    <property type="entry name" value="UDP-galactose 4-epimerase, domain 1"/>
    <property type="match status" value="1"/>
</dbReference>
<evidence type="ECO:0000259" key="4">
    <source>
        <dbReference type="Pfam" id="PF05368"/>
    </source>
</evidence>
<evidence type="ECO:0000256" key="2">
    <source>
        <dbReference type="ARBA" id="ARBA00022857"/>
    </source>
</evidence>
<name>W9XU48_9EURO</name>
<dbReference type="EMBL" id="AMGY01000004">
    <property type="protein sequence ID" value="EXJ84087.1"/>
    <property type="molecule type" value="Genomic_DNA"/>
</dbReference>
<gene>
    <name evidence="5" type="ORF">A1O3_04754</name>
</gene>
<keyword evidence="3" id="KW-0560">Oxidoreductase</keyword>
<reference evidence="5 6" key="1">
    <citation type="submission" date="2013-03" db="EMBL/GenBank/DDBJ databases">
        <title>The Genome Sequence of Capronia epimyces CBS 606.96.</title>
        <authorList>
            <consortium name="The Broad Institute Genomics Platform"/>
            <person name="Cuomo C."/>
            <person name="de Hoog S."/>
            <person name="Gorbushina A."/>
            <person name="Walker B."/>
            <person name="Young S.K."/>
            <person name="Zeng Q."/>
            <person name="Gargeya S."/>
            <person name="Fitzgerald M."/>
            <person name="Haas B."/>
            <person name="Abouelleil A."/>
            <person name="Allen A.W."/>
            <person name="Alvarado L."/>
            <person name="Arachchi H.M."/>
            <person name="Berlin A.M."/>
            <person name="Chapman S.B."/>
            <person name="Gainer-Dewar J."/>
            <person name="Goldberg J."/>
            <person name="Griggs A."/>
            <person name="Gujja S."/>
            <person name="Hansen M."/>
            <person name="Howarth C."/>
            <person name="Imamovic A."/>
            <person name="Ireland A."/>
            <person name="Larimer J."/>
            <person name="McCowan C."/>
            <person name="Murphy C."/>
            <person name="Pearson M."/>
            <person name="Poon T.W."/>
            <person name="Priest M."/>
            <person name="Roberts A."/>
            <person name="Saif S."/>
            <person name="Shea T."/>
            <person name="Sisk P."/>
            <person name="Sykes S."/>
            <person name="Wortman J."/>
            <person name="Nusbaum C."/>
            <person name="Birren B."/>
        </authorList>
    </citation>
    <scope>NUCLEOTIDE SEQUENCE [LARGE SCALE GENOMIC DNA]</scope>
    <source>
        <strain evidence="5 6">CBS 606.96</strain>
    </source>
</reference>